<dbReference type="AlphaFoldDB" id="A0A7Z0RW65"/>
<dbReference type="Proteomes" id="UP000586119">
    <property type="component" value="Unassembled WGS sequence"/>
</dbReference>
<gene>
    <name evidence="2" type="ORF">HZS81_14165</name>
</gene>
<evidence type="ECO:0000313" key="3">
    <source>
        <dbReference type="Proteomes" id="UP000586119"/>
    </source>
</evidence>
<evidence type="ECO:0000313" key="2">
    <source>
        <dbReference type="EMBL" id="NYS61900.1"/>
    </source>
</evidence>
<organism evidence="2 3">
    <name type="scientific">Vreelandella salicampi</name>
    <dbReference type="NCBI Taxonomy" id="1449798"/>
    <lineage>
        <taxon>Bacteria</taxon>
        <taxon>Pseudomonadati</taxon>
        <taxon>Pseudomonadota</taxon>
        <taxon>Gammaproteobacteria</taxon>
        <taxon>Oceanospirillales</taxon>
        <taxon>Halomonadaceae</taxon>
        <taxon>Vreelandella</taxon>
    </lineage>
</organism>
<dbReference type="RefSeq" id="WP_179931194.1">
    <property type="nucleotide sequence ID" value="NZ_JACCDF010000013.1"/>
</dbReference>
<reference evidence="2 3" key="1">
    <citation type="journal article" date="2015" name="Int. J. Syst. Evol. Microbiol.">
        <title>Halomonas salicampi sp. nov., a halotolerant and alkalitolerant bacterium isolated from a saltern soil.</title>
        <authorList>
            <person name="Lee J.C."/>
            <person name="Kim Y.S."/>
            <person name="Yun B.S."/>
            <person name="Whang K.S."/>
        </authorList>
    </citation>
    <scope>NUCLEOTIDE SEQUENCE [LARGE SCALE GENOMIC DNA]</scope>
    <source>
        <strain evidence="2 3">BH103</strain>
    </source>
</reference>
<keyword evidence="3" id="KW-1185">Reference proteome</keyword>
<evidence type="ECO:0000256" key="1">
    <source>
        <dbReference type="SAM" id="MobiDB-lite"/>
    </source>
</evidence>
<protein>
    <submittedName>
        <fullName evidence="2">Uncharacterized protein</fullName>
    </submittedName>
</protein>
<dbReference type="EMBL" id="JACCDF010000013">
    <property type="protein sequence ID" value="NYS61900.1"/>
    <property type="molecule type" value="Genomic_DNA"/>
</dbReference>
<proteinExistence type="predicted"/>
<feature type="compositionally biased region" description="Low complexity" evidence="1">
    <location>
        <begin position="50"/>
        <end position="62"/>
    </location>
</feature>
<accession>A0A7Z0RW65</accession>
<feature type="region of interest" description="Disordered" evidence="1">
    <location>
        <begin position="37"/>
        <end position="77"/>
    </location>
</feature>
<comment type="caution">
    <text evidence="2">The sequence shown here is derived from an EMBL/GenBank/DDBJ whole genome shotgun (WGS) entry which is preliminary data.</text>
</comment>
<name>A0A7Z0RW65_9GAMM</name>
<sequence>MGDDTLNTSRFTKPALEMTRLEAYTMVAMHAILLGEGGGQLSPEEVGENAAAMAEASLSAASDTLDDQPDEAATPAQ</sequence>